<evidence type="ECO:0000313" key="2">
    <source>
        <dbReference type="Proteomes" id="UP001302493"/>
    </source>
</evidence>
<keyword evidence="2" id="KW-1185">Reference proteome</keyword>
<dbReference type="EMBL" id="CP119180">
    <property type="protein sequence ID" value="WOB77657.1"/>
    <property type="molecule type" value="Genomic_DNA"/>
</dbReference>
<sequence length="566" mass="59652">MIRLNRRPLRGAVSALAACLATLVAGAVQPAVAASADPDGERVILQTPAGDLSGVALDGVRAFKGVPYAAPPVGPGRWRPPAPAPQWTGLRDARAFGPACVQPTPRVQTIYSADLGRTSEDCLTLNIWTPSHAETAPVIVWIHGGALVAGSSRETLYDGSRLAAEGVVVVSINYRLGVLGYLAHPALSAESPDGVSGNYGLMDQIAALKWVQRNIAAFGGDPRNVTIAGESAGGLSVMYLMASPPARGLFAKAIAQSAYMISTPELKTARYGMPSAEDAGSRLARTLQAPSPRALRSLDAQTLTDAAALAGFSPFGAVDGKLLPGQLVDVFDRGDQAPVPILAGFNSGEVRSLKMLAPPTPSSPTDYERTIRGRYGDLADAFLALYPSSDMGESILATTRDALYGWTSERLVRSQTALGQPSFLYYFDHGYPAADAAGLHGFHASELPFMFGMLTRTPPLWPKVPDTAPEKGLSDAMVTYWTAFARDGAPGGAAGVSWPAYGDARRFMRFDTTPHPAERLLPGMFELHDRTMCRRRASGAQPWNWNVGLASPILAAVAGAAPGDCG</sequence>
<proteinExistence type="predicted"/>
<evidence type="ECO:0000313" key="1">
    <source>
        <dbReference type="EMBL" id="WOB77657.1"/>
    </source>
</evidence>
<name>A0ACD4VIC4_9CAUL</name>
<reference evidence="1" key="1">
    <citation type="submission" date="2023-03" db="EMBL/GenBank/DDBJ databases">
        <title>Genome sequence of Brevundimonas nasdae SJTX8.</title>
        <authorList>
            <person name="Liang R."/>
        </authorList>
    </citation>
    <scope>NUCLEOTIDE SEQUENCE</scope>
    <source>
        <strain evidence="1">X8</strain>
    </source>
</reference>
<protein>
    <submittedName>
        <fullName evidence="1">Carboxylesterase family protein</fullName>
    </submittedName>
</protein>
<dbReference type="Proteomes" id="UP001302493">
    <property type="component" value="Chromosome"/>
</dbReference>
<gene>
    <name evidence="1" type="ORF">PZA08_09955</name>
</gene>
<organism evidence="1 2">
    <name type="scientific">Brevundimonas nasdae</name>
    <dbReference type="NCBI Taxonomy" id="172043"/>
    <lineage>
        <taxon>Bacteria</taxon>
        <taxon>Pseudomonadati</taxon>
        <taxon>Pseudomonadota</taxon>
        <taxon>Alphaproteobacteria</taxon>
        <taxon>Caulobacterales</taxon>
        <taxon>Caulobacteraceae</taxon>
        <taxon>Brevundimonas</taxon>
    </lineage>
</organism>
<accession>A0ACD4VIC4</accession>